<dbReference type="AlphaFoldDB" id="A0A2S7MVX0"/>
<keyword evidence="1" id="KW-0812">Transmembrane</keyword>
<dbReference type="EMBL" id="PKOZ01000018">
    <property type="protein sequence ID" value="PQD93888.1"/>
    <property type="molecule type" value="Genomic_DNA"/>
</dbReference>
<protein>
    <submittedName>
        <fullName evidence="2">Uncharacterized protein</fullName>
    </submittedName>
</protein>
<feature type="transmembrane region" description="Helical" evidence="1">
    <location>
        <begin position="12"/>
        <end position="34"/>
    </location>
</feature>
<accession>A0A2S7MVX0</accession>
<keyword evidence="1" id="KW-1133">Transmembrane helix</keyword>
<organism evidence="2 3">
    <name type="scientific">Pradoshia eiseniae</name>
    <dbReference type="NCBI Taxonomy" id="2064768"/>
    <lineage>
        <taxon>Bacteria</taxon>
        <taxon>Bacillati</taxon>
        <taxon>Bacillota</taxon>
        <taxon>Bacilli</taxon>
        <taxon>Bacillales</taxon>
        <taxon>Bacillaceae</taxon>
        <taxon>Pradoshia</taxon>
    </lineage>
</organism>
<evidence type="ECO:0000256" key="1">
    <source>
        <dbReference type="SAM" id="Phobius"/>
    </source>
</evidence>
<comment type="caution">
    <text evidence="2">The sequence shown here is derived from an EMBL/GenBank/DDBJ whole genome shotgun (WGS) entry which is preliminary data.</text>
</comment>
<sequence>MESFDFSFNNKYVRMWFIWVLPILILSVILFLLLPVNYQWIPMYLPVPVVIIFFCWYQLDKYKNRN</sequence>
<feature type="transmembrane region" description="Helical" evidence="1">
    <location>
        <begin position="40"/>
        <end position="59"/>
    </location>
</feature>
<evidence type="ECO:0000313" key="3">
    <source>
        <dbReference type="Proteomes" id="UP000239663"/>
    </source>
</evidence>
<gene>
    <name evidence="2" type="ORF">CYL18_17160</name>
</gene>
<name>A0A2S7MVX0_9BACI</name>
<keyword evidence="3" id="KW-1185">Reference proteome</keyword>
<proteinExistence type="predicted"/>
<evidence type="ECO:0000313" key="2">
    <source>
        <dbReference type="EMBL" id="PQD93888.1"/>
    </source>
</evidence>
<dbReference type="Proteomes" id="UP000239663">
    <property type="component" value="Unassembled WGS sequence"/>
</dbReference>
<reference evidence="2 3" key="1">
    <citation type="submission" date="2017-12" db="EMBL/GenBank/DDBJ databases">
        <title>Taxonomic description and draft genome of Pradoshia cofamensis Gen. nov., sp. nov., a thermotolerant bacillale isolated from anterior gut of earthworm Eisenia fetida.</title>
        <authorList>
            <person name="Saha T."/>
            <person name="Chakraborty R."/>
        </authorList>
    </citation>
    <scope>NUCLEOTIDE SEQUENCE [LARGE SCALE GENOMIC DNA]</scope>
    <source>
        <strain evidence="2 3">EAG3</strain>
    </source>
</reference>
<keyword evidence="1" id="KW-0472">Membrane</keyword>